<gene>
    <name evidence="3" type="ORF">CYMTET_41374</name>
</gene>
<sequence>MSELFDPAKARISLEEVERETAQLSEKAASRGARAYQSMQVQSPPERDPEEIDRILPGPHVGQGSVPTSAALASRDPARTVETESSTLRAQKAHEAALSSLAKSESHISDEQSARAGLMESLDRKEEVLLHLAKLQVSQEGMERQLAAATDAAERARLEASLLQATDVMMKLKQESEEDRAKAALALNDEHTRYAGVLTATDMQVVKPLVAAAGLAQQRADEERQSFIGALVNTERQMAYNTELSLQAQQSAHKATEMAAREVEILDNERRRFEDDLAAEQMRRSAGPIDGPSPPTPSPCLWPPPGALEPGCWSARGAAAGNGCEWRNH</sequence>
<feature type="coiled-coil region" evidence="1">
    <location>
        <begin position="132"/>
        <end position="175"/>
    </location>
</feature>
<organism evidence="3 4">
    <name type="scientific">Cymbomonas tetramitiformis</name>
    <dbReference type="NCBI Taxonomy" id="36881"/>
    <lineage>
        <taxon>Eukaryota</taxon>
        <taxon>Viridiplantae</taxon>
        <taxon>Chlorophyta</taxon>
        <taxon>Pyramimonadophyceae</taxon>
        <taxon>Pyramimonadales</taxon>
        <taxon>Pyramimonadaceae</taxon>
        <taxon>Cymbomonas</taxon>
    </lineage>
</organism>
<evidence type="ECO:0000313" key="4">
    <source>
        <dbReference type="Proteomes" id="UP001190700"/>
    </source>
</evidence>
<evidence type="ECO:0000313" key="3">
    <source>
        <dbReference type="EMBL" id="KAK3249188.1"/>
    </source>
</evidence>
<name>A0AAE0F2B3_9CHLO</name>
<dbReference type="AlphaFoldDB" id="A0AAE0F2B3"/>
<comment type="caution">
    <text evidence="3">The sequence shown here is derived from an EMBL/GenBank/DDBJ whole genome shotgun (WGS) entry which is preliminary data.</text>
</comment>
<feature type="region of interest" description="Disordered" evidence="2">
    <location>
        <begin position="281"/>
        <end position="303"/>
    </location>
</feature>
<dbReference type="Proteomes" id="UP001190700">
    <property type="component" value="Unassembled WGS sequence"/>
</dbReference>
<keyword evidence="1" id="KW-0175">Coiled coil</keyword>
<feature type="compositionally biased region" description="Pro residues" evidence="2">
    <location>
        <begin position="291"/>
        <end position="303"/>
    </location>
</feature>
<protein>
    <submittedName>
        <fullName evidence="3">Uncharacterized protein</fullName>
    </submittedName>
</protein>
<dbReference type="EMBL" id="LGRX02027564">
    <property type="protein sequence ID" value="KAK3249188.1"/>
    <property type="molecule type" value="Genomic_DNA"/>
</dbReference>
<evidence type="ECO:0000256" key="1">
    <source>
        <dbReference type="SAM" id="Coils"/>
    </source>
</evidence>
<keyword evidence="4" id="KW-1185">Reference proteome</keyword>
<feature type="region of interest" description="Disordered" evidence="2">
    <location>
        <begin position="16"/>
        <end position="91"/>
    </location>
</feature>
<reference evidence="3 4" key="1">
    <citation type="journal article" date="2015" name="Genome Biol. Evol.">
        <title>Comparative Genomics of a Bacterivorous Green Alga Reveals Evolutionary Causalities and Consequences of Phago-Mixotrophic Mode of Nutrition.</title>
        <authorList>
            <person name="Burns J.A."/>
            <person name="Paasch A."/>
            <person name="Narechania A."/>
            <person name="Kim E."/>
        </authorList>
    </citation>
    <scope>NUCLEOTIDE SEQUENCE [LARGE SCALE GENOMIC DNA]</scope>
    <source>
        <strain evidence="3 4">PLY_AMNH</strain>
    </source>
</reference>
<feature type="region of interest" description="Disordered" evidence="2">
    <location>
        <begin position="96"/>
        <end position="115"/>
    </location>
</feature>
<evidence type="ECO:0000256" key="2">
    <source>
        <dbReference type="SAM" id="MobiDB-lite"/>
    </source>
</evidence>
<accession>A0AAE0F2B3</accession>
<proteinExistence type="predicted"/>
<feature type="compositionally biased region" description="Basic and acidic residues" evidence="2">
    <location>
        <begin position="104"/>
        <end position="113"/>
    </location>
</feature>